<evidence type="ECO:0000259" key="2">
    <source>
        <dbReference type="PROSITE" id="PS50137"/>
    </source>
</evidence>
<protein>
    <submittedName>
        <fullName evidence="3">Uncharacterized conserved protein</fullName>
    </submittedName>
</protein>
<evidence type="ECO:0000313" key="3">
    <source>
        <dbReference type="EMBL" id="GAP08440.1"/>
    </source>
</evidence>
<dbReference type="GO" id="GO:0003723">
    <property type="term" value="F:RNA binding"/>
    <property type="evidence" value="ECO:0007669"/>
    <property type="project" value="UniProtKB-UniRule"/>
</dbReference>
<name>A0A3D1JFT7_9CHLR</name>
<proteinExistence type="predicted"/>
<dbReference type="PROSITE" id="PS50137">
    <property type="entry name" value="DS_RBD"/>
    <property type="match status" value="1"/>
</dbReference>
<dbReference type="Proteomes" id="UP000264141">
    <property type="component" value="Unassembled WGS sequence"/>
</dbReference>
<sequence length="389" mass="40868">MAYLSVVGVGHGLDGRDAAMQAARKALDELGTLQPVLALVFAAEEFEPSEVLAGLTSMLGDTPLWGMSTVRALAGEREEPRAVVVMVIAGNDLKAAVHWWPGYGADSQEAARQAVRTLRSDLVLPQGALIAADGVQGNLLPLCSALADLPTRIGGCLASGGYAQGKTPLFARAQTAPGALAIATLGGRFRLSGGCGHGWRDSGLQVRFGKTHDVWVDAINDVSPADFYAETFGHPAREWAYPPLNELVRLYPFGLQEYPASPDFILRSPLRVEVNGSLRMNVPIEAGTTAQLTLGDPQACLLAVEQAARTALSNLAPASPMAALAFVDVAWLSLFGIQAGQIPLALHEALGNIPLAGAYTLGQVSQPVAGAVPRLLNQNIQIILLGYQA</sequence>
<evidence type="ECO:0000313" key="6">
    <source>
        <dbReference type="Proteomes" id="UP000264141"/>
    </source>
</evidence>
<dbReference type="EMBL" id="DPBP01000025">
    <property type="protein sequence ID" value="HCE17382.1"/>
    <property type="molecule type" value="Genomic_DNA"/>
</dbReference>
<dbReference type="Pfam" id="PF08495">
    <property type="entry name" value="FIST"/>
    <property type="match status" value="1"/>
</dbReference>
<dbReference type="RefSeq" id="WP_062196035.1">
    <property type="nucleotide sequence ID" value="NZ_DF967966.1"/>
</dbReference>
<evidence type="ECO:0000256" key="1">
    <source>
        <dbReference type="PROSITE-ProRule" id="PRU00266"/>
    </source>
</evidence>
<dbReference type="InterPro" id="IPR013702">
    <property type="entry name" value="FIST_domain_N"/>
</dbReference>
<dbReference type="SMART" id="SM01204">
    <property type="entry name" value="FIST_C"/>
    <property type="match status" value="1"/>
</dbReference>
<evidence type="ECO:0000313" key="4">
    <source>
        <dbReference type="EMBL" id="HCE17382.1"/>
    </source>
</evidence>
<dbReference type="EMBL" id="DF967966">
    <property type="protein sequence ID" value="GAP08440.1"/>
    <property type="molecule type" value="Genomic_DNA"/>
</dbReference>
<gene>
    <name evidence="3" type="ORF">ATHL_03344</name>
    <name evidence="4" type="ORF">DEQ80_05950</name>
</gene>
<dbReference type="Pfam" id="PF10442">
    <property type="entry name" value="FIST_C"/>
    <property type="match status" value="1"/>
</dbReference>
<dbReference type="InterPro" id="IPR014720">
    <property type="entry name" value="dsRBD_dom"/>
</dbReference>
<keyword evidence="1" id="KW-0694">RNA-binding</keyword>
<dbReference type="InterPro" id="IPR019494">
    <property type="entry name" value="FIST_C"/>
</dbReference>
<accession>A0A3D1JFT7</accession>
<reference evidence="4 6" key="3">
    <citation type="journal article" date="2018" name="Nat. Biotechnol.">
        <title>A standardized bacterial taxonomy based on genome phylogeny substantially revises the tree of life.</title>
        <authorList>
            <person name="Parks D.H."/>
            <person name="Chuvochina M."/>
            <person name="Waite D.W."/>
            <person name="Rinke C."/>
            <person name="Skarshewski A."/>
            <person name="Chaumeil P.A."/>
            <person name="Hugenholtz P."/>
        </authorList>
    </citation>
    <scope>NUCLEOTIDE SEQUENCE [LARGE SCALE GENOMIC DNA]</scope>
    <source>
        <strain evidence="4">UBA8781</strain>
    </source>
</reference>
<evidence type="ECO:0000313" key="5">
    <source>
        <dbReference type="Proteomes" id="UP000253922"/>
    </source>
</evidence>
<dbReference type="OrthoDB" id="152928at2"/>
<reference evidence="5" key="2">
    <citation type="submission" date="2015-07" db="EMBL/GenBank/DDBJ databases">
        <title>Draft Genome Sequences of Anaerolinea thermolimosa IMO-1, Bellilinea caldifistulae GOMI-1, Leptolinea tardivitalis YMTK-2, Levilinea saccharolytica KIBI-1,Longilinea arvoryzae KOME-1, Previously Described as Members of the Anaerolineaceae (Chloroflexi).</title>
        <authorList>
            <person name="Sekiguchi Y."/>
            <person name="Ohashi A."/>
            <person name="Matsuura N."/>
            <person name="Tourlousse M.D."/>
        </authorList>
    </citation>
    <scope>NUCLEOTIDE SEQUENCE [LARGE SCALE GENOMIC DNA]</scope>
    <source>
        <strain evidence="5">IMO-1</strain>
    </source>
</reference>
<organism evidence="4 6">
    <name type="scientific">Anaerolinea thermolimosa</name>
    <dbReference type="NCBI Taxonomy" id="229919"/>
    <lineage>
        <taxon>Bacteria</taxon>
        <taxon>Bacillati</taxon>
        <taxon>Chloroflexota</taxon>
        <taxon>Anaerolineae</taxon>
        <taxon>Anaerolineales</taxon>
        <taxon>Anaerolineaceae</taxon>
        <taxon>Anaerolinea</taxon>
    </lineage>
</organism>
<dbReference type="Proteomes" id="UP000253922">
    <property type="component" value="Unassembled WGS sequence"/>
</dbReference>
<dbReference type="AlphaFoldDB" id="A0A3D1JFT7"/>
<dbReference type="SMART" id="SM00897">
    <property type="entry name" value="FIST"/>
    <property type="match status" value="1"/>
</dbReference>
<dbReference type="STRING" id="229919.GCA_001050195_03280"/>
<keyword evidence="5" id="KW-1185">Reference proteome</keyword>
<reference evidence="3" key="1">
    <citation type="journal article" date="2015" name="Genome Announc.">
        <title>Draft Genome Sequences of Anaerolinea thermolimosa IMO-1, Bellilinea caldifistulae GOMI-1, Leptolinea tardivitalis YMTK-2, Levilinea saccharolytica KIBI-1, Longilinea arvoryzae KOME-1, Previously Described as Members of the Class Anaerolineae (Chloroflexi).</title>
        <authorList>
            <person name="Matsuura N."/>
            <person name="Tourlousse M.D."/>
            <person name="Ohashi A."/>
            <person name="Hugenholtz P."/>
            <person name="Sekiguchi Y."/>
        </authorList>
    </citation>
    <scope>NUCLEOTIDE SEQUENCE</scope>
    <source>
        <strain evidence="3">IMO-1</strain>
    </source>
</reference>
<feature type="domain" description="DRBM" evidence="2">
    <location>
        <begin position="1"/>
        <end position="32"/>
    </location>
</feature>